<feature type="region of interest" description="Disordered" evidence="1">
    <location>
        <begin position="1"/>
        <end position="33"/>
    </location>
</feature>
<sequence>MAGLGSLRGNPDVTPFDRAAPQPMRSGPVLGGPKDADQMSSLALVRPDERADFIADLYLACLPGTVDPVVERPEVAALALAASMIAAKWDEIMQAEASESDRARALVRAVDAELRESRAIPMGGAADWFARAGELVKRAPLWPGDAVSVLLGEARPYANELFARFTGDVFTYLTQRGEKGLPGHIPRLLLAALRRAQARKNKAGEKIVVVSHSMGGQLVYDALTYFAEGDNILDKLEVDHWISFGSQVSLFAEMGMFLGQGASDPAKLPLPRRVQAWTNFYDENDPVGFVMEPVFEGVQDIRYNTGYGLALAHTGFLARPTFFQAMANRL</sequence>
<comment type="caution">
    <text evidence="2">The sequence shown here is derived from an EMBL/GenBank/DDBJ whole genome shotgun (WGS) entry which is preliminary data.</text>
</comment>
<reference evidence="2 3" key="1">
    <citation type="submission" date="2014-05" db="EMBL/GenBank/DDBJ databases">
        <title>Genome Announcement of Sphingobium lucknowense F2.</title>
        <authorList>
            <person name="Lal R."/>
            <person name="Negi V."/>
            <person name="Lata P."/>
            <person name="Sangwan N."/>
            <person name="Gupta S.K."/>
            <person name="Rao D.L.N."/>
            <person name="Das S."/>
        </authorList>
    </citation>
    <scope>NUCLEOTIDE SEQUENCE [LARGE SCALE GENOMIC DNA]</scope>
    <source>
        <strain evidence="2 3">F2</strain>
    </source>
</reference>
<name>A0A8E0WQ89_9SPHN</name>
<dbReference type="Gene3D" id="3.40.50.1820">
    <property type="entry name" value="alpha/beta hydrolase"/>
    <property type="match status" value="1"/>
</dbReference>
<dbReference type="SUPFAM" id="SSF53474">
    <property type="entry name" value="alpha/beta-Hydrolases"/>
    <property type="match status" value="1"/>
</dbReference>
<dbReference type="InterPro" id="IPR029058">
    <property type="entry name" value="AB_hydrolase_fold"/>
</dbReference>
<evidence type="ECO:0000313" key="2">
    <source>
        <dbReference type="EMBL" id="KER35254.1"/>
    </source>
</evidence>
<dbReference type="EMBL" id="JANF02000081">
    <property type="protein sequence ID" value="KER35254.1"/>
    <property type="molecule type" value="Genomic_DNA"/>
</dbReference>
<proteinExistence type="predicted"/>
<organism evidence="2 3">
    <name type="scientific">Sphingobium indicum F2</name>
    <dbReference type="NCBI Taxonomy" id="1450518"/>
    <lineage>
        <taxon>Bacteria</taxon>
        <taxon>Pseudomonadati</taxon>
        <taxon>Pseudomonadota</taxon>
        <taxon>Alphaproteobacteria</taxon>
        <taxon>Sphingomonadales</taxon>
        <taxon>Sphingomonadaceae</taxon>
        <taxon>Sphingobium</taxon>
    </lineage>
</organism>
<evidence type="ECO:0008006" key="4">
    <source>
        <dbReference type="Google" id="ProtNLM"/>
    </source>
</evidence>
<evidence type="ECO:0000313" key="3">
    <source>
        <dbReference type="Proteomes" id="UP000028135"/>
    </source>
</evidence>
<gene>
    <name evidence="2" type="ORF">AL00_16850</name>
</gene>
<protein>
    <recommendedName>
        <fullName evidence="4">Alpha/beta hydrolase</fullName>
    </recommendedName>
</protein>
<dbReference type="Proteomes" id="UP000028135">
    <property type="component" value="Unassembled WGS sequence"/>
</dbReference>
<accession>A0A8E0WQ89</accession>
<dbReference type="AlphaFoldDB" id="A0A8E0WQ89"/>
<evidence type="ECO:0000256" key="1">
    <source>
        <dbReference type="SAM" id="MobiDB-lite"/>
    </source>
</evidence>